<accession>A0A9Q8P2Q4</accession>
<keyword evidence="1" id="KW-0472">Membrane</keyword>
<keyword evidence="3" id="KW-1185">Reference proteome</keyword>
<reference evidence="2" key="2">
    <citation type="journal article" date="2022" name="Microb. Genom.">
        <title>A chromosome-scale genome assembly of the tomato pathogen Cladosporium fulvum reveals a compartmentalized genome architecture and the presence of a dispensable chromosome.</title>
        <authorList>
            <person name="Zaccaron A.Z."/>
            <person name="Chen L.H."/>
            <person name="Samaras A."/>
            <person name="Stergiopoulos I."/>
        </authorList>
    </citation>
    <scope>NUCLEOTIDE SEQUENCE</scope>
    <source>
        <strain evidence="2">Race5_Kim</strain>
    </source>
</reference>
<evidence type="ECO:0000313" key="3">
    <source>
        <dbReference type="Proteomes" id="UP000756132"/>
    </source>
</evidence>
<dbReference type="GeneID" id="71980686"/>
<feature type="transmembrane region" description="Helical" evidence="1">
    <location>
        <begin position="12"/>
        <end position="32"/>
    </location>
</feature>
<proteinExistence type="predicted"/>
<dbReference type="RefSeq" id="XP_047755360.1">
    <property type="nucleotide sequence ID" value="XM_047899956.1"/>
</dbReference>
<organism evidence="2 3">
    <name type="scientific">Passalora fulva</name>
    <name type="common">Tomato leaf mold</name>
    <name type="synonym">Cladosporium fulvum</name>
    <dbReference type="NCBI Taxonomy" id="5499"/>
    <lineage>
        <taxon>Eukaryota</taxon>
        <taxon>Fungi</taxon>
        <taxon>Dikarya</taxon>
        <taxon>Ascomycota</taxon>
        <taxon>Pezizomycotina</taxon>
        <taxon>Dothideomycetes</taxon>
        <taxon>Dothideomycetidae</taxon>
        <taxon>Mycosphaerellales</taxon>
        <taxon>Mycosphaerellaceae</taxon>
        <taxon>Fulvia</taxon>
    </lineage>
</organism>
<protein>
    <submittedName>
        <fullName evidence="2">Uncharacterized protein</fullName>
    </submittedName>
</protein>
<evidence type="ECO:0000313" key="2">
    <source>
        <dbReference type="EMBL" id="UJO10994.1"/>
    </source>
</evidence>
<reference evidence="2" key="1">
    <citation type="submission" date="2021-12" db="EMBL/GenBank/DDBJ databases">
        <authorList>
            <person name="Zaccaron A."/>
            <person name="Stergiopoulos I."/>
        </authorList>
    </citation>
    <scope>NUCLEOTIDE SEQUENCE</scope>
    <source>
        <strain evidence="2">Race5_Kim</strain>
    </source>
</reference>
<dbReference type="EMBL" id="CP090163">
    <property type="protein sequence ID" value="UJO10994.1"/>
    <property type="molecule type" value="Genomic_DNA"/>
</dbReference>
<sequence length="106" mass="11910">MALPIELALYLAIYFCTLLPLLLVCSLLLPVARRLSNLSVVSAVLDSASDFFRDSVNCGIIGSFPDSPLILAILFDEAIPQGDVTSRKHQKQLKQWRRGLKWEFYV</sequence>
<keyword evidence="1" id="KW-1133">Transmembrane helix</keyword>
<dbReference type="KEGG" id="ffu:CLAFUR5_00808"/>
<name>A0A9Q8P2Q4_PASFU</name>
<dbReference type="AlphaFoldDB" id="A0A9Q8P2Q4"/>
<evidence type="ECO:0000256" key="1">
    <source>
        <dbReference type="SAM" id="Phobius"/>
    </source>
</evidence>
<keyword evidence="1" id="KW-0812">Transmembrane</keyword>
<gene>
    <name evidence="2" type="ORF">CLAFUR5_00808</name>
</gene>
<dbReference type="Proteomes" id="UP000756132">
    <property type="component" value="Chromosome 1"/>
</dbReference>